<organism evidence="2">
    <name type="scientific">Acidicaldus sp</name>
    <dbReference type="NCBI Taxonomy" id="1872105"/>
    <lineage>
        <taxon>Bacteria</taxon>
        <taxon>Pseudomonadati</taxon>
        <taxon>Pseudomonadota</taxon>
        <taxon>Alphaproteobacteria</taxon>
        <taxon>Acetobacterales</taxon>
        <taxon>Acetobacteraceae</taxon>
        <taxon>Acidicaldus</taxon>
    </lineage>
</organism>
<dbReference type="AlphaFoldDB" id="A0A8J4M5H8"/>
<reference evidence="2" key="1">
    <citation type="journal article" date="2020" name="mSystems">
        <title>Genome- and Community-Level Interaction Insights into Carbon Utilization and Element Cycling Functions of Hydrothermarchaeota in Hydrothermal Sediment.</title>
        <authorList>
            <person name="Zhou Z."/>
            <person name="Liu Y."/>
            <person name="Xu W."/>
            <person name="Pan J."/>
            <person name="Luo Z.H."/>
            <person name="Li M."/>
        </authorList>
    </citation>
    <scope>NUCLEOTIDE SEQUENCE</scope>
    <source>
        <strain evidence="2">SpSt-997</strain>
    </source>
</reference>
<sequence length="380" mass="42133">MRLAPVSDLAALGAAWRDFESRAAGSFFQSWTWMGCLAEDRFTDPVLLEIRREGRLLAMALFNRKPRWLGGETLWLGESGDRRCDAVFIEHNGLLLARGIGKDGASEGGGEETILARALAAARRAPIGAARGWRRRDLVLSGVDAAHCAAVLRLGAALCQTRPAPFVVLTPGREFLAGLSANTRYQLRRSARRYAERGPLSIVRAASETQAHEFLDALAVLHQRGWAARGKPGAFANQFFARFHHALIARGFDRGEIDLLMVRAGGEAIGYLYNFLWREEVLAYQSGFDFAAARAHEKPGLTCHHLAIEMYAAAGMRRYDFLAGAARYKTSLASGECRLHWLTLPHGFSVPGVTTRLRWGRLSEYFTKLRRARATPRENP</sequence>
<dbReference type="InterPro" id="IPR016181">
    <property type="entry name" value="Acyl_CoA_acyltransferase"/>
</dbReference>
<evidence type="ECO:0000313" key="2">
    <source>
        <dbReference type="EMBL" id="HGC42329.1"/>
    </source>
</evidence>
<proteinExistence type="predicted"/>
<evidence type="ECO:0000259" key="1">
    <source>
        <dbReference type="Pfam" id="PF13480"/>
    </source>
</evidence>
<dbReference type="EMBL" id="DTQM01000073">
    <property type="protein sequence ID" value="HGC42329.1"/>
    <property type="molecule type" value="Genomic_DNA"/>
</dbReference>
<comment type="caution">
    <text evidence="2">The sequence shown here is derived from an EMBL/GenBank/DDBJ whole genome shotgun (WGS) entry which is preliminary data.</text>
</comment>
<protein>
    <submittedName>
        <fullName evidence="2">GNAT family N-acetyltransferase</fullName>
    </submittedName>
</protein>
<name>A0A8J4M5H8_9PROT</name>
<dbReference type="Gene3D" id="3.40.630.30">
    <property type="match status" value="1"/>
</dbReference>
<dbReference type="Pfam" id="PF13480">
    <property type="entry name" value="Acetyltransf_6"/>
    <property type="match status" value="1"/>
</dbReference>
<accession>A0A8J4M5H8</accession>
<gene>
    <name evidence="2" type="ORF">ENY07_03765</name>
</gene>
<dbReference type="InterPro" id="IPR038740">
    <property type="entry name" value="BioF2-like_GNAT_dom"/>
</dbReference>
<feature type="domain" description="BioF2-like acetyltransferase" evidence="1">
    <location>
        <begin position="182"/>
        <end position="329"/>
    </location>
</feature>
<dbReference type="SUPFAM" id="SSF55729">
    <property type="entry name" value="Acyl-CoA N-acyltransferases (Nat)"/>
    <property type="match status" value="1"/>
</dbReference>